<dbReference type="NCBIfam" id="TIGR01509">
    <property type="entry name" value="HAD-SF-IA-v3"/>
    <property type="match status" value="1"/>
</dbReference>
<keyword evidence="3" id="KW-1185">Reference proteome</keyword>
<keyword evidence="2" id="KW-0378">Hydrolase</keyword>
<evidence type="ECO:0000313" key="2">
    <source>
        <dbReference type="EMBL" id="MBW6439706.1"/>
    </source>
</evidence>
<dbReference type="SUPFAM" id="SSF56784">
    <property type="entry name" value="HAD-like"/>
    <property type="match status" value="1"/>
</dbReference>
<protein>
    <submittedName>
        <fullName evidence="2">HAD-IA family hydrolase</fullName>
    </submittedName>
</protein>
<dbReference type="InterPro" id="IPR006439">
    <property type="entry name" value="HAD-SF_hydro_IA"/>
</dbReference>
<feature type="region of interest" description="Disordered" evidence="1">
    <location>
        <begin position="133"/>
        <end position="162"/>
    </location>
</feature>
<dbReference type="Pfam" id="PF13419">
    <property type="entry name" value="HAD_2"/>
    <property type="match status" value="1"/>
</dbReference>
<dbReference type="Proteomes" id="UP001519863">
    <property type="component" value="Unassembled WGS sequence"/>
</dbReference>
<accession>A0ABS7BFN2</accession>
<dbReference type="Gene3D" id="3.40.50.1000">
    <property type="entry name" value="HAD superfamily/HAD-like"/>
    <property type="match status" value="1"/>
</dbReference>
<comment type="caution">
    <text evidence="2">The sequence shown here is derived from an EMBL/GenBank/DDBJ whole genome shotgun (WGS) entry which is preliminary data.</text>
</comment>
<sequence>MHLAAHAHGPSGRQPRPALEPLKTCAGSQIGCDPVPGTISRCSSFLILACGGEVVGHRPDPAVYRLALDRLGLPPEAATDFEDTPHGVSAAVAAGLRCVAIPHAYAQSSRFAHADLVPTTAAHFPWPRCSPGPWRRRPSPVDRPASGAARRGGAGGGSGLPRLGRPAGALGCRLRGVRLAAVLRVLPLVPPVLVDHPAVRGRVALIPSQQRFEEPLPPHLPAALFVGDQLGGRLDVVGPREQPERAVGQPRRGRRPVAVLQGQPAHPRTDPAGRDHPAALGLRRTAAEDLDRSGQPVPGAVP</sequence>
<feature type="region of interest" description="Disordered" evidence="1">
    <location>
        <begin position="240"/>
        <end position="302"/>
    </location>
</feature>
<feature type="region of interest" description="Disordered" evidence="1">
    <location>
        <begin position="1"/>
        <end position="20"/>
    </location>
</feature>
<feature type="compositionally biased region" description="Gly residues" evidence="1">
    <location>
        <begin position="150"/>
        <end position="159"/>
    </location>
</feature>
<dbReference type="GO" id="GO:0016787">
    <property type="term" value="F:hydrolase activity"/>
    <property type="evidence" value="ECO:0007669"/>
    <property type="project" value="UniProtKB-KW"/>
</dbReference>
<evidence type="ECO:0000256" key="1">
    <source>
        <dbReference type="SAM" id="MobiDB-lite"/>
    </source>
</evidence>
<gene>
    <name evidence="2" type="ORF">KZ829_38855</name>
</gene>
<proteinExistence type="predicted"/>
<dbReference type="InterPro" id="IPR041492">
    <property type="entry name" value="HAD_2"/>
</dbReference>
<name>A0ABS7BFN2_9ACTN</name>
<dbReference type="InterPro" id="IPR036412">
    <property type="entry name" value="HAD-like_sf"/>
</dbReference>
<dbReference type="InterPro" id="IPR023214">
    <property type="entry name" value="HAD_sf"/>
</dbReference>
<feature type="compositionally biased region" description="Basic and acidic residues" evidence="1">
    <location>
        <begin position="267"/>
        <end position="277"/>
    </location>
</feature>
<dbReference type="EMBL" id="JAHXZI010000030">
    <property type="protein sequence ID" value="MBW6439706.1"/>
    <property type="molecule type" value="Genomic_DNA"/>
</dbReference>
<evidence type="ECO:0000313" key="3">
    <source>
        <dbReference type="Proteomes" id="UP001519863"/>
    </source>
</evidence>
<reference evidence="2 3" key="1">
    <citation type="journal article" date="2013" name="Antonie Van Leeuwenhoek">
        <title>Actinoplanes hulinensis sp. nov., a novel actinomycete isolated from soybean root (Glycine max (L.) Merr).</title>
        <authorList>
            <person name="Shen Y."/>
            <person name="Liu C."/>
            <person name="Wang X."/>
            <person name="Zhao J."/>
            <person name="Jia F."/>
            <person name="Zhang Y."/>
            <person name="Wang L."/>
            <person name="Yang D."/>
            <person name="Xiang W."/>
        </authorList>
    </citation>
    <scope>NUCLEOTIDE SEQUENCE [LARGE SCALE GENOMIC DNA]</scope>
    <source>
        <strain evidence="2 3">NEAU-M9</strain>
    </source>
</reference>
<organism evidence="2 3">
    <name type="scientific">Actinoplanes hulinensis</name>
    <dbReference type="NCBI Taxonomy" id="1144547"/>
    <lineage>
        <taxon>Bacteria</taxon>
        <taxon>Bacillati</taxon>
        <taxon>Actinomycetota</taxon>
        <taxon>Actinomycetes</taxon>
        <taxon>Micromonosporales</taxon>
        <taxon>Micromonosporaceae</taxon>
        <taxon>Actinoplanes</taxon>
    </lineage>
</organism>